<reference evidence="2" key="1">
    <citation type="submission" date="2006-06" db="EMBL/GenBank/DDBJ databases">
        <title>Complete sequence of chromosome of Mycobacterium sp. MCS.</title>
        <authorList>
            <consortium name="US DOE Joint Genome Institute"/>
            <person name="Copeland A."/>
            <person name="Lucas S."/>
            <person name="Lapidus A."/>
            <person name="Barry K."/>
            <person name="Detter J.C."/>
            <person name="Glavina del Rio T."/>
            <person name="Hammon N."/>
            <person name="Israni S."/>
            <person name="Dalin E."/>
            <person name="Tice H."/>
            <person name="Pitluck S."/>
            <person name="Martinez M."/>
            <person name="Schmutz J."/>
            <person name="Larimer F."/>
            <person name="Land M."/>
            <person name="Hauser L."/>
            <person name="Kyrpides N."/>
            <person name="Kim E."/>
            <person name="Miller C.D."/>
            <person name="Hughes J.E."/>
            <person name="Anderson A.J."/>
            <person name="Sims R.C."/>
            <person name="Richardson P."/>
        </authorList>
    </citation>
    <scope>NUCLEOTIDE SEQUENCE [LARGE SCALE GENOMIC DNA]</scope>
    <source>
        <strain evidence="2">MCS</strain>
    </source>
</reference>
<evidence type="ECO:0000313" key="2">
    <source>
        <dbReference type="EMBL" id="ABG11235.1"/>
    </source>
</evidence>
<evidence type="ECO:0008006" key="3">
    <source>
        <dbReference type="Google" id="ProtNLM"/>
    </source>
</evidence>
<dbReference type="EMBL" id="CP000384">
    <property type="protein sequence ID" value="ABG11235.1"/>
    <property type="molecule type" value="Genomic_DNA"/>
</dbReference>
<keyword evidence="1" id="KW-0732">Signal</keyword>
<gene>
    <name evidence="2" type="ordered locus">Mmcs_5131</name>
</gene>
<organism evidence="2">
    <name type="scientific">Mycobacterium sp. (strain MCS)</name>
    <dbReference type="NCBI Taxonomy" id="164756"/>
    <lineage>
        <taxon>Bacteria</taxon>
        <taxon>Bacillati</taxon>
        <taxon>Actinomycetota</taxon>
        <taxon>Actinomycetes</taxon>
        <taxon>Mycobacteriales</taxon>
        <taxon>Mycobacteriaceae</taxon>
        <taxon>Mycobacterium</taxon>
    </lineage>
</organism>
<protein>
    <recommendedName>
        <fullName evidence="3">Secreted protein antigen</fullName>
    </recommendedName>
</protein>
<evidence type="ECO:0000256" key="1">
    <source>
        <dbReference type="SAM" id="SignalP"/>
    </source>
</evidence>
<feature type="signal peptide" evidence="1">
    <location>
        <begin position="1"/>
        <end position="39"/>
    </location>
</feature>
<dbReference type="AlphaFoldDB" id="A0A5Q5BS66"/>
<proteinExistence type="predicted"/>
<name>A0A5Q5BS66_MYCSS</name>
<accession>A0A5Q5BS66</accession>
<feature type="chain" id="PRO_5024300083" description="Secreted protein antigen" evidence="1">
    <location>
        <begin position="40"/>
        <end position="87"/>
    </location>
</feature>
<sequence precursor="true">MNGDTRGPGMNLKKIAATATMTGALGFAAIGLGAGAAQADPHCWWVPNTPGPGCLPPPGHLNQAGFGPPGHWDVWGHKINPGKVNHW</sequence>
<dbReference type="KEGG" id="mmc:Mmcs_5131"/>